<keyword evidence="3" id="KW-1185">Reference proteome</keyword>
<name>A0A1M7YH34_9FIRM</name>
<protein>
    <submittedName>
        <fullName evidence="2">Uncharacterized protein</fullName>
    </submittedName>
</protein>
<dbReference type="STRING" id="1121345.SAMN02745217_03388"/>
<proteinExistence type="predicted"/>
<keyword evidence="1" id="KW-0472">Membrane</keyword>
<organism evidence="2 3">
    <name type="scientific">Anaerocolumna xylanovorans DSM 12503</name>
    <dbReference type="NCBI Taxonomy" id="1121345"/>
    <lineage>
        <taxon>Bacteria</taxon>
        <taxon>Bacillati</taxon>
        <taxon>Bacillota</taxon>
        <taxon>Clostridia</taxon>
        <taxon>Lachnospirales</taxon>
        <taxon>Lachnospiraceae</taxon>
        <taxon>Anaerocolumna</taxon>
    </lineage>
</organism>
<reference evidence="2 3" key="1">
    <citation type="submission" date="2016-12" db="EMBL/GenBank/DDBJ databases">
        <authorList>
            <person name="Song W.-J."/>
            <person name="Kurnit D.M."/>
        </authorList>
    </citation>
    <scope>NUCLEOTIDE SEQUENCE [LARGE SCALE GENOMIC DNA]</scope>
    <source>
        <strain evidence="2 3">DSM 12503</strain>
    </source>
</reference>
<evidence type="ECO:0000313" key="2">
    <source>
        <dbReference type="EMBL" id="SHO51889.1"/>
    </source>
</evidence>
<feature type="transmembrane region" description="Helical" evidence="1">
    <location>
        <begin position="92"/>
        <end position="109"/>
    </location>
</feature>
<evidence type="ECO:0000313" key="3">
    <source>
        <dbReference type="Proteomes" id="UP000184612"/>
    </source>
</evidence>
<dbReference type="AlphaFoldDB" id="A0A1M7YH34"/>
<dbReference type="RefSeq" id="WP_073590042.1">
    <property type="nucleotide sequence ID" value="NZ_FRFD01000010.1"/>
</dbReference>
<evidence type="ECO:0000256" key="1">
    <source>
        <dbReference type="SAM" id="Phobius"/>
    </source>
</evidence>
<dbReference type="EMBL" id="FRFD01000010">
    <property type="protein sequence ID" value="SHO51889.1"/>
    <property type="molecule type" value="Genomic_DNA"/>
</dbReference>
<gene>
    <name evidence="2" type="ORF">SAMN02745217_03388</name>
</gene>
<keyword evidence="1" id="KW-1133">Transmembrane helix</keyword>
<feature type="transmembrane region" description="Helical" evidence="1">
    <location>
        <begin position="21"/>
        <end position="45"/>
    </location>
</feature>
<accession>A0A1M7YH34</accession>
<sequence>MEEDNNSLKQTKKIKYKPSKIGKIALGAAIASLSAGLLSLILSALSIISGYFMLIVSIASYIIAMLATLFLIIDIARFNKIHNINENSDNKMMIGLVIGIAIGFMWGKIL</sequence>
<feature type="transmembrane region" description="Helical" evidence="1">
    <location>
        <begin position="51"/>
        <end position="72"/>
    </location>
</feature>
<keyword evidence="1" id="KW-0812">Transmembrane</keyword>
<dbReference type="Proteomes" id="UP000184612">
    <property type="component" value="Unassembled WGS sequence"/>
</dbReference>